<keyword evidence="5" id="KW-0472">Membrane</keyword>
<evidence type="ECO:0000259" key="6">
    <source>
        <dbReference type="SMART" id="SM00382"/>
    </source>
</evidence>
<dbReference type="CDD" id="cd00009">
    <property type="entry name" value="AAA"/>
    <property type="match status" value="1"/>
</dbReference>
<dbReference type="InterPro" id="IPR041546">
    <property type="entry name" value="ClpA/ClpB_AAA_lid"/>
</dbReference>
<dbReference type="PROSITE" id="PS00675">
    <property type="entry name" value="SIGMA54_INTERACT_1"/>
    <property type="match status" value="1"/>
</dbReference>
<evidence type="ECO:0000256" key="4">
    <source>
        <dbReference type="SAM" id="Coils"/>
    </source>
</evidence>
<dbReference type="GO" id="GO:0016887">
    <property type="term" value="F:ATP hydrolysis activity"/>
    <property type="evidence" value="ECO:0007669"/>
    <property type="project" value="InterPro"/>
</dbReference>
<dbReference type="InterPro" id="IPR001270">
    <property type="entry name" value="ClpA/B"/>
</dbReference>
<dbReference type="Pfam" id="PF17871">
    <property type="entry name" value="AAA_lid_9"/>
    <property type="match status" value="1"/>
</dbReference>
<dbReference type="PANTHER" id="PTHR11638">
    <property type="entry name" value="ATP-DEPENDENT CLP PROTEASE"/>
    <property type="match status" value="1"/>
</dbReference>
<sequence length="748" mass="85546">MHKNFSLFIRNQLVNFKTAVVNIVIFLPYFFSVPDLTKTLFYPWKNLVTENRSAGFSFDHWISILSFNIISRSIGFIMRSALLFFYFFLQALLLIALPFFLVFYLLYLPFGFIAYSFRKSEEEVKEHLRLKFIGQHLLDQVNYKQVASWFEDYYQKHIHHTRWFSKANLFSIPPLARDWSEGFTPTLDQYGQDLTSQAYQNKTLNIVDREKEIDEIERTLSKSQEANVVIVGEEGVGKHTVVIALAKKMYEGKTKSMLMYKRIIWLNMEKILNQETDLKKRESFLEDLFAEAQKAKNILIFIDNLDRYLANDNAKIDLTSSIGKYAKSNSLQFIGITTPFYYEKYIFNNERLARSFVKIDVKEVTASEAEKILISLSFAFENRYGLILPYETIKTAIQKSDFYLTAIPFPEKAIDLLDSACVLAKSDQVHKTVVMPDLIDKVVSEKTHVPVTVNQNTKDKLIHLEELLLAKIVNQNEAIKKVASTLRRSFLLLGKRKKPLASFLFLGPTGVGKTETAKAIAKIFFGGEIYLLRFDMSNFQSTADIPKLIGSIDTGNPGLLAKGVRESPYGVLLLDEIEKGNRDLINIFLSVLDEGYFTDGFGKRVDCKNLVIIATSNAGSDFIYSNPGGSRISQMNSVSLIDHLIEQKIFSPEFLNRFDGVIAYRPLDLESAKLIAKKMLDVISQDIYSLHKVKISLSDSYINDLVAKGYDPKFGARNLERLLRDEVEDKIAKVILQGKLNQDQVITL</sequence>
<keyword evidence="3" id="KW-0143">Chaperone</keyword>
<keyword evidence="1" id="KW-0547">Nucleotide-binding</keyword>
<dbReference type="InterPro" id="IPR050130">
    <property type="entry name" value="ClpA_ClpB"/>
</dbReference>
<name>A0A1F7GBW2_9BACT</name>
<evidence type="ECO:0000256" key="1">
    <source>
        <dbReference type="ARBA" id="ARBA00022741"/>
    </source>
</evidence>
<feature type="transmembrane region" description="Helical" evidence="5">
    <location>
        <begin position="12"/>
        <end position="31"/>
    </location>
</feature>
<protein>
    <recommendedName>
        <fullName evidence="10">AAA+ ATPase domain-containing protein</fullName>
    </recommendedName>
</protein>
<dbReference type="PANTHER" id="PTHR11638:SF175">
    <property type="entry name" value="ATP-DEPENDENT CLP PROTEASE, ATP-BINDING SUBUNIT CLPC"/>
    <property type="match status" value="1"/>
</dbReference>
<keyword evidence="5" id="KW-0812">Transmembrane</keyword>
<dbReference type="InterPro" id="IPR019489">
    <property type="entry name" value="Clp_ATPase_C"/>
</dbReference>
<evidence type="ECO:0000256" key="2">
    <source>
        <dbReference type="ARBA" id="ARBA00022840"/>
    </source>
</evidence>
<dbReference type="GO" id="GO:0005524">
    <property type="term" value="F:ATP binding"/>
    <property type="evidence" value="ECO:0007669"/>
    <property type="project" value="UniProtKB-KW"/>
</dbReference>
<dbReference type="InterPro" id="IPR003593">
    <property type="entry name" value="AAA+_ATPase"/>
</dbReference>
<feature type="transmembrane region" description="Helical" evidence="5">
    <location>
        <begin position="82"/>
        <end position="107"/>
    </location>
</feature>
<dbReference type="SUPFAM" id="SSF52540">
    <property type="entry name" value="P-loop containing nucleoside triphosphate hydrolases"/>
    <property type="match status" value="2"/>
</dbReference>
<evidence type="ECO:0000256" key="5">
    <source>
        <dbReference type="SAM" id="Phobius"/>
    </source>
</evidence>
<dbReference type="Proteomes" id="UP000177208">
    <property type="component" value="Unassembled WGS sequence"/>
</dbReference>
<dbReference type="InterPro" id="IPR003959">
    <property type="entry name" value="ATPase_AAA_core"/>
</dbReference>
<keyword evidence="2" id="KW-0067">ATP-binding</keyword>
<dbReference type="InterPro" id="IPR025662">
    <property type="entry name" value="Sigma_54_int_dom_ATP-bd_1"/>
</dbReference>
<reference evidence="8 9" key="1">
    <citation type="journal article" date="2016" name="Nat. Commun.">
        <title>Thousands of microbial genomes shed light on interconnected biogeochemical processes in an aquifer system.</title>
        <authorList>
            <person name="Anantharaman K."/>
            <person name="Brown C.T."/>
            <person name="Hug L.A."/>
            <person name="Sharon I."/>
            <person name="Castelle C.J."/>
            <person name="Probst A.J."/>
            <person name="Thomas B.C."/>
            <person name="Singh A."/>
            <person name="Wilkins M.J."/>
            <person name="Karaoz U."/>
            <person name="Brodie E.L."/>
            <person name="Williams K.H."/>
            <person name="Hubbard S.S."/>
            <person name="Banfield J.F."/>
        </authorList>
    </citation>
    <scope>NUCLEOTIDE SEQUENCE [LARGE SCALE GENOMIC DNA]</scope>
</reference>
<comment type="caution">
    <text evidence="8">The sequence shown here is derived from an EMBL/GenBank/DDBJ whole genome shotgun (WGS) entry which is preliminary data.</text>
</comment>
<dbReference type="EMBL" id="MFZG01000023">
    <property type="protein sequence ID" value="OGK16354.1"/>
    <property type="molecule type" value="Genomic_DNA"/>
</dbReference>
<feature type="domain" description="AAA+ ATPase" evidence="6">
    <location>
        <begin position="499"/>
        <end position="668"/>
    </location>
</feature>
<dbReference type="GO" id="GO:0005737">
    <property type="term" value="C:cytoplasm"/>
    <property type="evidence" value="ECO:0007669"/>
    <property type="project" value="TreeGrafter"/>
</dbReference>
<dbReference type="Pfam" id="PF07724">
    <property type="entry name" value="AAA_2"/>
    <property type="match status" value="1"/>
</dbReference>
<feature type="domain" description="AAA+ ATPase" evidence="6">
    <location>
        <begin position="224"/>
        <end position="365"/>
    </location>
</feature>
<keyword evidence="5" id="KW-1133">Transmembrane helix</keyword>
<feature type="domain" description="Clp ATPase C-terminal" evidence="7">
    <location>
        <begin position="667"/>
        <end position="748"/>
    </location>
</feature>
<dbReference type="PRINTS" id="PR00300">
    <property type="entry name" value="CLPPROTEASEA"/>
</dbReference>
<dbReference type="Gene3D" id="3.40.50.300">
    <property type="entry name" value="P-loop containing nucleotide triphosphate hydrolases"/>
    <property type="match status" value="2"/>
</dbReference>
<keyword evidence="4" id="KW-0175">Coiled coil</keyword>
<dbReference type="Pfam" id="PF10431">
    <property type="entry name" value="ClpB_D2-small"/>
    <property type="match status" value="1"/>
</dbReference>
<organism evidence="8 9">
    <name type="scientific">Candidatus Roizmanbacteria bacterium RIFCSPHIGHO2_01_FULL_39_12c</name>
    <dbReference type="NCBI Taxonomy" id="1802031"/>
    <lineage>
        <taxon>Bacteria</taxon>
        <taxon>Candidatus Roizmaniibacteriota</taxon>
    </lineage>
</organism>
<feature type="coiled-coil region" evidence="4">
    <location>
        <begin position="199"/>
        <end position="226"/>
    </location>
</feature>
<dbReference type="Pfam" id="PF00004">
    <property type="entry name" value="AAA"/>
    <property type="match status" value="1"/>
</dbReference>
<gene>
    <name evidence="8" type="ORF">A2774_02770</name>
</gene>
<feature type="transmembrane region" description="Helical" evidence="5">
    <location>
        <begin position="51"/>
        <end position="70"/>
    </location>
</feature>
<dbReference type="SMART" id="SM00382">
    <property type="entry name" value="AAA"/>
    <property type="match status" value="2"/>
</dbReference>
<evidence type="ECO:0000313" key="9">
    <source>
        <dbReference type="Proteomes" id="UP000177208"/>
    </source>
</evidence>
<accession>A0A1F7GBW2</accession>
<dbReference type="SMART" id="SM01086">
    <property type="entry name" value="ClpB_D2-small"/>
    <property type="match status" value="1"/>
</dbReference>
<evidence type="ECO:0000313" key="8">
    <source>
        <dbReference type="EMBL" id="OGK16354.1"/>
    </source>
</evidence>
<dbReference type="CDD" id="cd19499">
    <property type="entry name" value="RecA-like_ClpB_Hsp104-like"/>
    <property type="match status" value="1"/>
</dbReference>
<dbReference type="InterPro" id="IPR027417">
    <property type="entry name" value="P-loop_NTPase"/>
</dbReference>
<proteinExistence type="predicted"/>
<evidence type="ECO:0008006" key="10">
    <source>
        <dbReference type="Google" id="ProtNLM"/>
    </source>
</evidence>
<dbReference type="AlphaFoldDB" id="A0A1F7GBW2"/>
<evidence type="ECO:0000259" key="7">
    <source>
        <dbReference type="SMART" id="SM01086"/>
    </source>
</evidence>
<dbReference type="Gene3D" id="1.10.8.60">
    <property type="match status" value="2"/>
</dbReference>
<evidence type="ECO:0000256" key="3">
    <source>
        <dbReference type="ARBA" id="ARBA00023186"/>
    </source>
</evidence>
<dbReference type="GO" id="GO:0034605">
    <property type="term" value="P:cellular response to heat"/>
    <property type="evidence" value="ECO:0007669"/>
    <property type="project" value="TreeGrafter"/>
</dbReference>